<evidence type="ECO:0000313" key="1">
    <source>
        <dbReference type="Proteomes" id="UP000095286"/>
    </source>
</evidence>
<organism evidence="1 2">
    <name type="scientific">Rhabditophanes sp. KR3021</name>
    <dbReference type="NCBI Taxonomy" id="114890"/>
    <lineage>
        <taxon>Eukaryota</taxon>
        <taxon>Metazoa</taxon>
        <taxon>Ecdysozoa</taxon>
        <taxon>Nematoda</taxon>
        <taxon>Chromadorea</taxon>
        <taxon>Rhabditida</taxon>
        <taxon>Tylenchina</taxon>
        <taxon>Panagrolaimomorpha</taxon>
        <taxon>Strongyloidoidea</taxon>
        <taxon>Alloionematidae</taxon>
        <taxon>Rhabditophanes</taxon>
    </lineage>
</organism>
<accession>A0AC35U5J0</accession>
<name>A0AC35U5J0_9BILA</name>
<proteinExistence type="predicted"/>
<reference evidence="2" key="1">
    <citation type="submission" date="2016-11" db="UniProtKB">
        <authorList>
            <consortium name="WormBaseParasite"/>
        </authorList>
    </citation>
    <scope>IDENTIFICATION</scope>
    <source>
        <strain evidence="2">KR3021</strain>
    </source>
</reference>
<protein>
    <submittedName>
        <fullName evidence="2">Phage protein</fullName>
    </submittedName>
</protein>
<dbReference type="Proteomes" id="UP000095286">
    <property type="component" value="Unplaced"/>
</dbReference>
<dbReference type="WBParaSite" id="RSKR_0000751733.1">
    <property type="protein sequence ID" value="RSKR_0000751733.1"/>
    <property type="gene ID" value="RSKR_0000751733"/>
</dbReference>
<sequence length="69" mass="7951">MKSVKYDFLNDSGATYIVTTILEADLESTEPNETLIIGQFKNKELCLNVNHGTDFDYLTCLDEEEKQDW</sequence>
<evidence type="ECO:0000313" key="2">
    <source>
        <dbReference type="WBParaSite" id="RSKR_0000751733.1"/>
    </source>
</evidence>